<dbReference type="Proteomes" id="UP001556196">
    <property type="component" value="Unassembled WGS sequence"/>
</dbReference>
<evidence type="ECO:0000256" key="3">
    <source>
        <dbReference type="ARBA" id="ARBA00022448"/>
    </source>
</evidence>
<accession>A0ABV3R070</accession>
<dbReference type="CDD" id="cd13589">
    <property type="entry name" value="PBP2_polyamine_RpCGA009"/>
    <property type="match status" value="1"/>
</dbReference>
<gene>
    <name evidence="6" type="ORF">ABUE31_12090</name>
</gene>
<reference evidence="6 7" key="1">
    <citation type="submission" date="2024-06" db="EMBL/GenBank/DDBJ databases">
        <authorList>
            <person name="Tuo L."/>
        </authorList>
    </citation>
    <scope>NUCLEOTIDE SEQUENCE [LARGE SCALE GENOMIC DNA]</scope>
    <source>
        <strain evidence="6 7">ZMM04-5</strain>
    </source>
</reference>
<keyword evidence="3" id="KW-0813">Transport</keyword>
<dbReference type="SUPFAM" id="SSF53850">
    <property type="entry name" value="Periplasmic binding protein-like II"/>
    <property type="match status" value="1"/>
</dbReference>
<evidence type="ECO:0000256" key="5">
    <source>
        <dbReference type="ARBA" id="ARBA00022764"/>
    </source>
</evidence>
<keyword evidence="4" id="KW-0732">Signal</keyword>
<comment type="subcellular location">
    <subcellularLocation>
        <location evidence="1">Periplasm</location>
    </subcellularLocation>
</comment>
<evidence type="ECO:0000313" key="6">
    <source>
        <dbReference type="EMBL" id="MEW9806724.1"/>
    </source>
</evidence>
<dbReference type="PANTHER" id="PTHR30006">
    <property type="entry name" value="THIAMINE-BINDING PERIPLASMIC PROTEIN-RELATED"/>
    <property type="match status" value="1"/>
</dbReference>
<proteinExistence type="inferred from homology"/>
<dbReference type="Gene3D" id="3.40.190.10">
    <property type="entry name" value="Periplasmic binding protein-like II"/>
    <property type="match status" value="2"/>
</dbReference>
<keyword evidence="5" id="KW-0574">Periplasm</keyword>
<organism evidence="6 7">
    <name type="scientific">Mesorhizobium marinum</name>
    <dbReference type="NCBI Taxonomy" id="3228790"/>
    <lineage>
        <taxon>Bacteria</taxon>
        <taxon>Pseudomonadati</taxon>
        <taxon>Pseudomonadota</taxon>
        <taxon>Alphaproteobacteria</taxon>
        <taxon>Hyphomicrobiales</taxon>
        <taxon>Phyllobacteriaceae</taxon>
        <taxon>Mesorhizobium</taxon>
    </lineage>
</organism>
<comment type="caution">
    <text evidence="6">The sequence shown here is derived from an EMBL/GenBank/DDBJ whole genome shotgun (WGS) entry which is preliminary data.</text>
</comment>
<evidence type="ECO:0000256" key="2">
    <source>
        <dbReference type="ARBA" id="ARBA00008520"/>
    </source>
</evidence>
<evidence type="ECO:0000256" key="4">
    <source>
        <dbReference type="ARBA" id="ARBA00022729"/>
    </source>
</evidence>
<dbReference type="EMBL" id="JBFOCI010000003">
    <property type="protein sequence ID" value="MEW9806724.1"/>
    <property type="molecule type" value="Genomic_DNA"/>
</dbReference>
<name>A0ABV3R070_9HYPH</name>
<keyword evidence="7" id="KW-1185">Reference proteome</keyword>
<evidence type="ECO:0000256" key="1">
    <source>
        <dbReference type="ARBA" id="ARBA00004418"/>
    </source>
</evidence>
<dbReference type="PANTHER" id="PTHR30006:SF3">
    <property type="entry name" value="THIAMINE-BINDING PERIPLASMIC PROTEIN"/>
    <property type="match status" value="1"/>
</dbReference>
<dbReference type="Pfam" id="PF13416">
    <property type="entry name" value="SBP_bac_8"/>
    <property type="match status" value="1"/>
</dbReference>
<evidence type="ECO:0000313" key="7">
    <source>
        <dbReference type="Proteomes" id="UP001556196"/>
    </source>
</evidence>
<dbReference type="InterPro" id="IPR006059">
    <property type="entry name" value="SBP"/>
</dbReference>
<dbReference type="RefSeq" id="WP_367723852.1">
    <property type="nucleotide sequence ID" value="NZ_JBFOCH010000062.1"/>
</dbReference>
<protein>
    <submittedName>
        <fullName evidence="6">ABC transporter substrate-binding protein</fullName>
    </submittedName>
</protein>
<comment type="similarity">
    <text evidence="2">Belongs to the bacterial solute-binding protein 1 family.</text>
</comment>
<sequence>MNEMKKQAMESLVHRAARGEISRRQFTQLSALLFAGTPMMLRSSGAFAQAKELVLVNWGGDAITAYDAAYGQPFAKDTGIVVKMDGSGPTEGAIEAQYKSGKPTWDLVDVDPFSAITLGEKGMLEPIDYTIVDKSKFRPGFGWDYAASTYFFSYVIAYDSSKYGDMAPKGMADFFDVEKFPGKRSLYKWGVSSWEAALLADGVAPAELYPLDLKRAHDKIAAFKENVIAYWGGGAESQSVLLNGEASMAIVWSTRASLIEQDSGGQIKFIWDQGLISPGALAVLKGNPGGKEAAMKFIASTQDPEKELVMFDKLGQGPANPAADALIPEDKRRINPVDPANMGKQIALDMDWYAANYGAALDEYTKIISA</sequence>